<dbReference type="Proteomes" id="UP001153328">
    <property type="component" value="Unassembled WGS sequence"/>
</dbReference>
<evidence type="ECO:0000256" key="1">
    <source>
        <dbReference type="SAM" id="SignalP"/>
    </source>
</evidence>
<gene>
    <name evidence="2" type="ORF">SBRY_40668</name>
</gene>
<evidence type="ECO:0000313" key="2">
    <source>
        <dbReference type="EMBL" id="CAG7647442.1"/>
    </source>
</evidence>
<feature type="signal peptide" evidence="1">
    <location>
        <begin position="1"/>
        <end position="25"/>
    </location>
</feature>
<comment type="caution">
    <text evidence="2">The sequence shown here is derived from an EMBL/GenBank/DDBJ whole genome shotgun (WGS) entry which is preliminary data.</text>
</comment>
<protein>
    <recommendedName>
        <fullName evidence="4">Secreted protein</fullName>
    </recommendedName>
</protein>
<sequence>MKNTKRITLLAACAALLCATGLATAGPASASQESAVNCDKSIWDSCLTLYYNSSQTGSHTAFFGSDGNFYDNKFLSSGAGQGQVVKNNAASANVWGIPPYYPEFAVIYYNSNYAGSCDAISVNWYTDRLHNTYNENASWQIAGNPNVWAGCYIFS</sequence>
<evidence type="ECO:0000313" key="3">
    <source>
        <dbReference type="Proteomes" id="UP001153328"/>
    </source>
</evidence>
<feature type="chain" id="PRO_5040823156" description="Secreted protein" evidence="1">
    <location>
        <begin position="26"/>
        <end position="155"/>
    </location>
</feature>
<name>A0A9W4MDH2_9ACTN</name>
<evidence type="ECO:0008006" key="4">
    <source>
        <dbReference type="Google" id="ProtNLM"/>
    </source>
</evidence>
<dbReference type="AlphaFoldDB" id="A0A9W4MDH2"/>
<keyword evidence="1" id="KW-0732">Signal</keyword>
<keyword evidence="3" id="KW-1185">Reference proteome</keyword>
<dbReference type="RefSeq" id="WP_205046070.1">
    <property type="nucleotide sequence ID" value="NZ_CAJVAX010000018.1"/>
</dbReference>
<organism evidence="2 3">
    <name type="scientific">Actinacidiphila bryophytorum</name>
    <dbReference type="NCBI Taxonomy" id="1436133"/>
    <lineage>
        <taxon>Bacteria</taxon>
        <taxon>Bacillati</taxon>
        <taxon>Actinomycetota</taxon>
        <taxon>Actinomycetes</taxon>
        <taxon>Kitasatosporales</taxon>
        <taxon>Streptomycetaceae</taxon>
        <taxon>Actinacidiphila</taxon>
    </lineage>
</organism>
<dbReference type="EMBL" id="CAJVAX010000018">
    <property type="protein sequence ID" value="CAG7647442.1"/>
    <property type="molecule type" value="Genomic_DNA"/>
</dbReference>
<proteinExistence type="predicted"/>
<reference evidence="2" key="1">
    <citation type="submission" date="2021-06" db="EMBL/GenBank/DDBJ databases">
        <authorList>
            <person name="Arsene-Ploetze F."/>
        </authorList>
    </citation>
    <scope>NUCLEOTIDE SEQUENCE</scope>
    <source>
        <strain evidence="2">SBRY1</strain>
    </source>
</reference>
<accession>A0A9W4MDH2</accession>